<dbReference type="Proteomes" id="UP000198211">
    <property type="component" value="Unassembled WGS sequence"/>
</dbReference>
<accession>A0A225V293</accession>
<reference evidence="3" key="1">
    <citation type="submission" date="2017-03" db="EMBL/GenBank/DDBJ databases">
        <title>Phytopthora megakarya and P. palmivora, two closely related causual agents of cacao black pod achieved similar genome size and gene model numbers by different mechanisms.</title>
        <authorList>
            <person name="Ali S."/>
            <person name="Shao J."/>
            <person name="Larry D.J."/>
            <person name="Kronmiller B."/>
            <person name="Shen D."/>
            <person name="Strem M.D."/>
            <person name="Melnick R.L."/>
            <person name="Guiltinan M.J."/>
            <person name="Tyler B.M."/>
            <person name="Meinhardt L.W."/>
            <person name="Bailey B.A."/>
        </authorList>
    </citation>
    <scope>NUCLEOTIDE SEQUENCE [LARGE SCALE GENOMIC DNA]</scope>
    <source>
        <strain evidence="3">zdho120</strain>
    </source>
</reference>
<dbReference type="AlphaFoldDB" id="A0A225V293"/>
<gene>
    <name evidence="2" type="ORF">PHMEG_00029941</name>
</gene>
<keyword evidence="3" id="KW-1185">Reference proteome</keyword>
<organism evidence="2 3">
    <name type="scientific">Phytophthora megakarya</name>
    <dbReference type="NCBI Taxonomy" id="4795"/>
    <lineage>
        <taxon>Eukaryota</taxon>
        <taxon>Sar</taxon>
        <taxon>Stramenopiles</taxon>
        <taxon>Oomycota</taxon>
        <taxon>Peronosporomycetes</taxon>
        <taxon>Peronosporales</taxon>
        <taxon>Peronosporaceae</taxon>
        <taxon>Phytophthora</taxon>
    </lineage>
</organism>
<evidence type="ECO:0000256" key="1">
    <source>
        <dbReference type="SAM" id="MobiDB-lite"/>
    </source>
</evidence>
<evidence type="ECO:0000313" key="3">
    <source>
        <dbReference type="Proteomes" id="UP000198211"/>
    </source>
</evidence>
<comment type="caution">
    <text evidence="2">The sequence shown here is derived from an EMBL/GenBank/DDBJ whole genome shotgun (WGS) entry which is preliminary data.</text>
</comment>
<dbReference type="EMBL" id="NBNE01008775">
    <property type="protein sequence ID" value="OWY99118.1"/>
    <property type="molecule type" value="Genomic_DNA"/>
</dbReference>
<proteinExistence type="predicted"/>
<evidence type="ECO:0000313" key="2">
    <source>
        <dbReference type="EMBL" id="OWY99118.1"/>
    </source>
</evidence>
<feature type="region of interest" description="Disordered" evidence="1">
    <location>
        <begin position="303"/>
        <end position="323"/>
    </location>
</feature>
<protein>
    <submittedName>
        <fullName evidence="2">Uncharacterized protein</fullName>
    </submittedName>
</protein>
<name>A0A225V293_9STRA</name>
<feature type="compositionally biased region" description="Polar residues" evidence="1">
    <location>
        <begin position="184"/>
        <end position="208"/>
    </location>
</feature>
<dbReference type="OrthoDB" id="110471at2759"/>
<sequence length="400" mass="44862">MRCQLFRRGLRNKRCLATLDSSPACDIPEATEWLMFKDMHRPIEEDDEFVGDTKALNAVASNQAAIDALSLKMDAILQAQSQQQTQNGFYQPRSPRNRSPRVDAVVNPMGYRLEESVWEPISVPTTEPLSAGDVTFSDALEKHVDSDGHGFRGGSGCYLCHELGRGISTSPQIAGLREMANQDKAGQQWQKEGTKRVNPSSGPKSDSWSGRLEIGSAEVLEDGLGERADAVDREVPMSCCITMEEHCGENEKRVKKTIRLKSILKKEGWSEDQVEECWCQGPEIDLSDSVFLCWDKTLAEPVRDEVPEDTSEAPQPERSQPTKGMCARFRSLNGEYTKGVFPKYGRLFSYADLDTMETYEPGLKESTLGGITVKTEEEKYDKELEDRLYPLDNVTKWVNT</sequence>
<feature type="region of interest" description="Disordered" evidence="1">
    <location>
        <begin position="181"/>
        <end position="212"/>
    </location>
</feature>